<keyword evidence="8 11" id="KW-0175">Coiled coil</keyword>
<evidence type="ECO:0000313" key="15">
    <source>
        <dbReference type="EMBL" id="HHS62868.1"/>
    </source>
</evidence>
<dbReference type="InterPro" id="IPR010978">
    <property type="entry name" value="tRNA-bd_arm"/>
</dbReference>
<keyword evidence="4 11" id="KW-0436">Ligase</keyword>
<dbReference type="Pfam" id="PF08264">
    <property type="entry name" value="Anticodon_1"/>
    <property type="match status" value="1"/>
</dbReference>
<gene>
    <name evidence="11" type="primary">valS</name>
    <name evidence="15" type="ORF">ENV70_04540</name>
</gene>
<dbReference type="SUPFAM" id="SSF52374">
    <property type="entry name" value="Nucleotidylyl transferase"/>
    <property type="match status" value="1"/>
</dbReference>
<comment type="function">
    <text evidence="11">Catalyzes the attachment of valine to tRNA(Val). As ValRS can inadvertently accommodate and process structurally similar amino acids such as threonine, to avoid such errors, it has a 'posttransfer' editing activity that hydrolyzes mischarged Thr-tRNA(Val) in a tRNA-dependent manner.</text>
</comment>
<evidence type="ECO:0000256" key="6">
    <source>
        <dbReference type="ARBA" id="ARBA00022840"/>
    </source>
</evidence>
<comment type="subunit">
    <text evidence="2 11">Monomer.</text>
</comment>
<dbReference type="GO" id="GO:0006438">
    <property type="term" value="P:valyl-tRNA aminoacylation"/>
    <property type="evidence" value="ECO:0007669"/>
    <property type="project" value="UniProtKB-UniRule"/>
</dbReference>
<evidence type="ECO:0000256" key="10">
    <source>
        <dbReference type="ARBA" id="ARBA00047552"/>
    </source>
</evidence>
<dbReference type="HAMAP" id="MF_02004">
    <property type="entry name" value="Val_tRNA_synth_type1"/>
    <property type="match status" value="1"/>
</dbReference>
<dbReference type="EC" id="6.1.1.9" evidence="11"/>
<dbReference type="GO" id="GO:0004832">
    <property type="term" value="F:valine-tRNA ligase activity"/>
    <property type="evidence" value="ECO:0007669"/>
    <property type="project" value="UniProtKB-UniRule"/>
</dbReference>
<evidence type="ECO:0000256" key="4">
    <source>
        <dbReference type="ARBA" id="ARBA00022598"/>
    </source>
</evidence>
<dbReference type="SUPFAM" id="SSF50677">
    <property type="entry name" value="ValRS/IleRS/LeuRS editing domain"/>
    <property type="match status" value="1"/>
</dbReference>
<dbReference type="NCBIfam" id="NF004349">
    <property type="entry name" value="PRK05729.1"/>
    <property type="match status" value="1"/>
</dbReference>
<comment type="caution">
    <text evidence="15">The sequence shown here is derived from an EMBL/GenBank/DDBJ whole genome shotgun (WGS) entry which is preliminary data.</text>
</comment>
<feature type="domain" description="Valyl-tRNA synthetase tRNA-binding arm" evidence="14">
    <location>
        <begin position="812"/>
        <end position="875"/>
    </location>
</feature>
<feature type="short sequence motif" description="'KMSKS' region" evidence="11">
    <location>
        <begin position="540"/>
        <end position="544"/>
    </location>
</feature>
<dbReference type="InterPro" id="IPR014729">
    <property type="entry name" value="Rossmann-like_a/b/a_fold"/>
</dbReference>
<dbReference type="PROSITE" id="PS00178">
    <property type="entry name" value="AA_TRNA_LIGASE_I"/>
    <property type="match status" value="1"/>
</dbReference>
<keyword evidence="3 11" id="KW-0963">Cytoplasm</keyword>
<dbReference type="Pfam" id="PF00133">
    <property type="entry name" value="tRNA-synt_1"/>
    <property type="match status" value="1"/>
</dbReference>
<dbReference type="Gene3D" id="3.40.50.620">
    <property type="entry name" value="HUPs"/>
    <property type="match status" value="2"/>
</dbReference>
<dbReference type="InterPro" id="IPR037118">
    <property type="entry name" value="Val-tRNA_synth_C_sf"/>
</dbReference>
<dbReference type="Gene3D" id="1.10.730.10">
    <property type="entry name" value="Isoleucyl-tRNA Synthetase, Domain 1"/>
    <property type="match status" value="1"/>
</dbReference>
<evidence type="ECO:0000259" key="14">
    <source>
        <dbReference type="Pfam" id="PF10458"/>
    </source>
</evidence>
<sequence length="875" mass="102522">MEDFSTRYEPKGIEDKWYDFWLKQGLFTPVLDSNKPGYTITIPPPNVTGRLTLGHILNNTIQDILIRYKKMNGFETLWVPGMDHAGIATQVKVEEERLLTRGIKKEDLGREEFLKEVWKWKEEYANVIRTQLKKMGCALDWTREHFTLSEEYSKKVIKVFVDLYKKGLIYRGERIINWCPRCLTALSDEQVETENKSGRLYYIKYPLKDTEDFITVATTRPETMLGDTAVCVNPDDKRYKKIVGKIAILPIMNREIPIIADEYVDPDFGTGALKVTPAHDPFDFELSKKHNLQIINIMNHDGTMNENAGEYKGVERFEARKKIIEHLDRLKLLEKIENYTVPMAICERCETPIEPRLSKQWFVKMKPLAEPALEVVKNGKIKIYPKRWVNLYNHWLENVKDWCISRQLWWGHRIPIYYCKNCYNTEGTEIKKNAETTKGIIVAEQKPERCPYCGSTEIYQDEDVLDTWFSSWLWPFATLGWPDDTADYKKFYPTQTLATGWDIIYLWVARMIMAGLEFTKNIPFSNVVFHPMIRDEKGRKMSKSLGNSPEPMELIDKYGADALRFGLMLITPREQDVLYSEKSIDVGRKFCNKLWNASRLLFTSFPEVSEEIPEELSGFDLWILNECNKLLKDGDYHYSNFELNALSKKLYEFVWHIFCDWYLEIIKIPPYNKNNVSKYVLKQLLKILHPFIPFITEELYQNFSHRKKSILLDEYPKIVEIPETPPFVEESIKLIEELRNIRGLFSIPANEALNIVISTDDNRKKYIDDNTPLFQKLAKVNSVVFGAKPKTPSATIVLPKIICYVILKGVEIEKEKKRLENEIGFLTKRIDELKNRLNNPKYIDQVKPEVREKEEKKLEESLTRLGYIKQAIENL</sequence>
<organism evidence="15">
    <name type="scientific">candidate division WOR-3 bacterium</name>
    <dbReference type="NCBI Taxonomy" id="2052148"/>
    <lineage>
        <taxon>Bacteria</taxon>
        <taxon>Bacteria division WOR-3</taxon>
    </lineage>
</organism>
<dbReference type="CDD" id="cd00817">
    <property type="entry name" value="ValRS_core"/>
    <property type="match status" value="1"/>
</dbReference>
<feature type="domain" description="Methionyl/Valyl/Leucyl/Isoleucyl-tRNA synthetase anticodon-binding" evidence="13">
    <location>
        <begin position="620"/>
        <end position="756"/>
    </location>
</feature>
<evidence type="ECO:0000256" key="2">
    <source>
        <dbReference type="ARBA" id="ARBA00011245"/>
    </source>
</evidence>
<feature type="binding site" evidence="11">
    <location>
        <position position="543"/>
    </location>
    <ligand>
        <name>ATP</name>
        <dbReference type="ChEBI" id="CHEBI:30616"/>
    </ligand>
</feature>
<evidence type="ECO:0000256" key="9">
    <source>
        <dbReference type="ARBA" id="ARBA00023146"/>
    </source>
</evidence>
<dbReference type="CDD" id="cd07962">
    <property type="entry name" value="Anticodon_Ia_Val"/>
    <property type="match status" value="1"/>
</dbReference>
<evidence type="ECO:0000256" key="3">
    <source>
        <dbReference type="ARBA" id="ARBA00022490"/>
    </source>
</evidence>
<dbReference type="AlphaFoldDB" id="A0A7C6EKA0"/>
<feature type="coiled-coil region" evidence="11">
    <location>
        <begin position="809"/>
        <end position="836"/>
    </location>
</feature>
<keyword evidence="7 11" id="KW-0648">Protein biosynthesis</keyword>
<dbReference type="PRINTS" id="PR00986">
    <property type="entry name" value="TRNASYNTHVAL"/>
</dbReference>
<keyword evidence="5 11" id="KW-0547">Nucleotide-binding</keyword>
<comment type="caution">
    <text evidence="11">Lacks conserved residue(s) required for the propagation of feature annotation.</text>
</comment>
<dbReference type="FunFam" id="3.40.50.620:FF:000032">
    <property type="entry name" value="Valine--tRNA ligase"/>
    <property type="match status" value="1"/>
</dbReference>
<dbReference type="NCBIfam" id="TIGR00422">
    <property type="entry name" value="valS"/>
    <property type="match status" value="1"/>
</dbReference>
<evidence type="ECO:0000256" key="7">
    <source>
        <dbReference type="ARBA" id="ARBA00022917"/>
    </source>
</evidence>
<name>A0A7C6EKA0_UNCW3</name>
<dbReference type="InterPro" id="IPR009080">
    <property type="entry name" value="tRNAsynth_Ia_anticodon-bd"/>
</dbReference>
<comment type="subcellular location">
    <subcellularLocation>
        <location evidence="1 11">Cytoplasm</location>
    </subcellularLocation>
</comment>
<dbReference type="PANTHER" id="PTHR11946">
    <property type="entry name" value="VALYL-TRNA SYNTHETASES"/>
    <property type="match status" value="1"/>
</dbReference>
<dbReference type="SUPFAM" id="SSF47323">
    <property type="entry name" value="Anticodon-binding domain of a subclass of class I aminoacyl-tRNA synthetases"/>
    <property type="match status" value="1"/>
</dbReference>
<dbReference type="InterPro" id="IPR019499">
    <property type="entry name" value="Val-tRNA_synth_tRNA-bd"/>
</dbReference>
<evidence type="ECO:0000256" key="5">
    <source>
        <dbReference type="ARBA" id="ARBA00022741"/>
    </source>
</evidence>
<dbReference type="Pfam" id="PF10458">
    <property type="entry name" value="Val_tRNA-synt_C"/>
    <property type="match status" value="1"/>
</dbReference>
<keyword evidence="6 11" id="KW-0067">ATP-binding</keyword>
<dbReference type="InterPro" id="IPR033705">
    <property type="entry name" value="Anticodon_Ia_Val"/>
</dbReference>
<dbReference type="InterPro" id="IPR013155">
    <property type="entry name" value="M/V/L/I-tRNA-synth_anticd-bd"/>
</dbReference>
<comment type="domain">
    <text evidence="11">ValRS has two distinct active sites: one for aminoacylation and one for editing. The misactivated threonine is translocated from the active site to the editing site.</text>
</comment>
<dbReference type="GO" id="GO:0005829">
    <property type="term" value="C:cytosol"/>
    <property type="evidence" value="ECO:0007669"/>
    <property type="project" value="TreeGrafter"/>
</dbReference>
<dbReference type="GO" id="GO:0005524">
    <property type="term" value="F:ATP binding"/>
    <property type="evidence" value="ECO:0007669"/>
    <property type="project" value="UniProtKB-UniRule"/>
</dbReference>
<evidence type="ECO:0000256" key="1">
    <source>
        <dbReference type="ARBA" id="ARBA00004496"/>
    </source>
</evidence>
<dbReference type="FunFam" id="3.90.740.10:FF:000005">
    <property type="entry name" value="Valine--tRNA ligase, mitochondrial"/>
    <property type="match status" value="1"/>
</dbReference>
<evidence type="ECO:0000256" key="8">
    <source>
        <dbReference type="ARBA" id="ARBA00023054"/>
    </source>
</evidence>
<dbReference type="InterPro" id="IPR009008">
    <property type="entry name" value="Val/Leu/Ile-tRNA-synth_edit"/>
</dbReference>
<evidence type="ECO:0000259" key="12">
    <source>
        <dbReference type="Pfam" id="PF00133"/>
    </source>
</evidence>
<evidence type="ECO:0000259" key="13">
    <source>
        <dbReference type="Pfam" id="PF08264"/>
    </source>
</evidence>
<dbReference type="SUPFAM" id="SSF46589">
    <property type="entry name" value="tRNA-binding arm"/>
    <property type="match status" value="1"/>
</dbReference>
<dbReference type="EMBL" id="DTHJ01000092">
    <property type="protein sequence ID" value="HHS62868.1"/>
    <property type="molecule type" value="Genomic_DNA"/>
</dbReference>
<dbReference type="Gene3D" id="1.10.287.380">
    <property type="entry name" value="Valyl-tRNA synthetase, C-terminal domain"/>
    <property type="match status" value="1"/>
</dbReference>
<comment type="catalytic activity">
    <reaction evidence="10 11">
        <text>tRNA(Val) + L-valine + ATP = L-valyl-tRNA(Val) + AMP + diphosphate</text>
        <dbReference type="Rhea" id="RHEA:10704"/>
        <dbReference type="Rhea" id="RHEA-COMP:9672"/>
        <dbReference type="Rhea" id="RHEA-COMP:9708"/>
        <dbReference type="ChEBI" id="CHEBI:30616"/>
        <dbReference type="ChEBI" id="CHEBI:33019"/>
        <dbReference type="ChEBI" id="CHEBI:57762"/>
        <dbReference type="ChEBI" id="CHEBI:78442"/>
        <dbReference type="ChEBI" id="CHEBI:78537"/>
        <dbReference type="ChEBI" id="CHEBI:456215"/>
        <dbReference type="EC" id="6.1.1.9"/>
    </reaction>
</comment>
<reference evidence="15" key="1">
    <citation type="journal article" date="2020" name="mSystems">
        <title>Genome- and Community-Level Interaction Insights into Carbon Utilization and Element Cycling Functions of Hydrothermarchaeota in Hydrothermal Sediment.</title>
        <authorList>
            <person name="Zhou Z."/>
            <person name="Liu Y."/>
            <person name="Xu W."/>
            <person name="Pan J."/>
            <person name="Luo Z.H."/>
            <person name="Li M."/>
        </authorList>
    </citation>
    <scope>NUCLEOTIDE SEQUENCE [LARGE SCALE GENOMIC DNA]</scope>
    <source>
        <strain evidence="15">SpSt-783</strain>
    </source>
</reference>
<dbReference type="InterPro" id="IPR001412">
    <property type="entry name" value="aa-tRNA-synth_I_CS"/>
</dbReference>
<dbReference type="PANTHER" id="PTHR11946:SF93">
    <property type="entry name" value="VALINE--TRNA LIGASE, CHLOROPLASTIC_MITOCHONDRIAL 2"/>
    <property type="match status" value="1"/>
</dbReference>
<dbReference type="FunFam" id="3.40.50.620:FF:000078">
    <property type="entry name" value="Valine--tRNA ligase, mitochondrial"/>
    <property type="match status" value="1"/>
</dbReference>
<keyword evidence="9 11" id="KW-0030">Aminoacyl-tRNA synthetase</keyword>
<dbReference type="Gene3D" id="3.90.740.10">
    <property type="entry name" value="Valyl/Leucyl/Isoleucyl-tRNA synthetase, editing domain"/>
    <property type="match status" value="1"/>
</dbReference>
<dbReference type="GO" id="GO:0002161">
    <property type="term" value="F:aminoacyl-tRNA deacylase activity"/>
    <property type="evidence" value="ECO:0007669"/>
    <property type="project" value="InterPro"/>
</dbReference>
<feature type="domain" description="Aminoacyl-tRNA synthetase class Ia" evidence="12">
    <location>
        <begin position="16"/>
        <end position="577"/>
    </location>
</feature>
<dbReference type="InterPro" id="IPR002303">
    <property type="entry name" value="Valyl-tRNA_ligase"/>
</dbReference>
<accession>A0A7C6EKA0</accession>
<dbReference type="InterPro" id="IPR002300">
    <property type="entry name" value="aa-tRNA-synth_Ia"/>
</dbReference>
<comment type="domain">
    <text evidence="11">The C-terminal coiled-coil domain is crucial for aminoacylation activity.</text>
</comment>
<protein>
    <recommendedName>
        <fullName evidence="11">Valine--tRNA ligase</fullName>
        <ecNumber evidence="11">6.1.1.9</ecNumber>
    </recommendedName>
    <alternativeName>
        <fullName evidence="11">Valyl-tRNA synthetase</fullName>
        <shortName evidence="11">ValRS</shortName>
    </alternativeName>
</protein>
<evidence type="ECO:0000256" key="11">
    <source>
        <dbReference type="HAMAP-Rule" id="MF_02004"/>
    </source>
</evidence>
<proteinExistence type="inferred from homology"/>
<comment type="similarity">
    <text evidence="11">Belongs to the class-I aminoacyl-tRNA synthetase family. ValS type 1 subfamily.</text>
</comment>